<feature type="domain" description="IclR-ED" evidence="5">
    <location>
        <begin position="72"/>
        <end position="255"/>
    </location>
</feature>
<feature type="domain" description="HTH iclR-type" evidence="4">
    <location>
        <begin position="9"/>
        <end position="71"/>
    </location>
</feature>
<dbReference type="InterPro" id="IPR005471">
    <property type="entry name" value="Tscrpt_reg_IclR_N"/>
</dbReference>
<dbReference type="SUPFAM" id="SSF46785">
    <property type="entry name" value="Winged helix' DNA-binding domain"/>
    <property type="match status" value="1"/>
</dbReference>
<keyword evidence="3" id="KW-0804">Transcription</keyword>
<evidence type="ECO:0000313" key="7">
    <source>
        <dbReference type="Proteomes" id="UP000664632"/>
    </source>
</evidence>
<dbReference type="Pfam" id="PF01614">
    <property type="entry name" value="IclR_C"/>
    <property type="match status" value="1"/>
</dbReference>
<keyword evidence="1" id="KW-0805">Transcription regulation</keyword>
<comment type="caution">
    <text evidence="6">The sequence shown here is derived from an EMBL/GenBank/DDBJ whole genome shotgun (WGS) entry which is preliminary data.</text>
</comment>
<dbReference type="Gene3D" id="1.10.10.10">
    <property type="entry name" value="Winged helix-like DNA-binding domain superfamily/Winged helix DNA-binding domain"/>
    <property type="match status" value="1"/>
</dbReference>
<organism evidence="6 7">
    <name type="scientific">Candidatus Enterococcus ikei</name>
    <dbReference type="NCBI Taxonomy" id="2815326"/>
    <lineage>
        <taxon>Bacteria</taxon>
        <taxon>Bacillati</taxon>
        <taxon>Bacillota</taxon>
        <taxon>Bacilli</taxon>
        <taxon>Lactobacillales</taxon>
        <taxon>Enterococcaceae</taxon>
        <taxon>Enterococcus</taxon>
    </lineage>
</organism>
<reference evidence="6 7" key="1">
    <citation type="submission" date="2021-03" db="EMBL/GenBank/DDBJ databases">
        <title>Enterococcal diversity collection.</title>
        <authorList>
            <person name="Gilmore M.S."/>
            <person name="Schwartzman J."/>
            <person name="Van Tyne D."/>
            <person name="Martin M."/>
            <person name="Earl A.M."/>
            <person name="Manson A.L."/>
            <person name="Straub T."/>
            <person name="Salamzade R."/>
            <person name="Saavedra J."/>
            <person name="Lebreton F."/>
            <person name="Prichula J."/>
            <person name="Schaufler K."/>
            <person name="Gaca A."/>
            <person name="Sgardioli B."/>
            <person name="Wagenaar J."/>
            <person name="Strong T."/>
        </authorList>
    </citation>
    <scope>NUCLEOTIDE SEQUENCE [LARGE SCALE GENOMIC DNA]</scope>
    <source>
        <strain evidence="6 7">DIV0869a</strain>
    </source>
</reference>
<dbReference type="SMART" id="SM00346">
    <property type="entry name" value="HTH_ICLR"/>
    <property type="match status" value="1"/>
</dbReference>
<dbReference type="SUPFAM" id="SSF55781">
    <property type="entry name" value="GAF domain-like"/>
    <property type="match status" value="1"/>
</dbReference>
<gene>
    <name evidence="6" type="ORF">JZO69_03025</name>
</gene>
<keyword evidence="7" id="KW-1185">Reference proteome</keyword>
<accession>A0ABS3GVP3</accession>
<evidence type="ECO:0000256" key="1">
    <source>
        <dbReference type="ARBA" id="ARBA00023015"/>
    </source>
</evidence>
<name>A0ABS3GVP3_9ENTE</name>
<dbReference type="PROSITE" id="PS51077">
    <property type="entry name" value="HTH_ICLR"/>
    <property type="match status" value="1"/>
</dbReference>
<dbReference type="InterPro" id="IPR036390">
    <property type="entry name" value="WH_DNA-bd_sf"/>
</dbReference>
<dbReference type="Pfam" id="PF09339">
    <property type="entry name" value="HTH_IclR"/>
    <property type="match status" value="1"/>
</dbReference>
<dbReference type="InterPro" id="IPR036388">
    <property type="entry name" value="WH-like_DNA-bd_sf"/>
</dbReference>
<dbReference type="PROSITE" id="PS51078">
    <property type="entry name" value="ICLR_ED"/>
    <property type="match status" value="1"/>
</dbReference>
<evidence type="ECO:0000259" key="5">
    <source>
        <dbReference type="PROSITE" id="PS51078"/>
    </source>
</evidence>
<dbReference type="Proteomes" id="UP000664632">
    <property type="component" value="Unassembled WGS sequence"/>
</dbReference>
<dbReference type="Gene3D" id="3.30.450.40">
    <property type="match status" value="1"/>
</dbReference>
<proteinExistence type="predicted"/>
<evidence type="ECO:0000256" key="3">
    <source>
        <dbReference type="ARBA" id="ARBA00023163"/>
    </source>
</evidence>
<sequence length="255" mass="28506">MNEKKVKLNQSVIKTFAIIESFTSARQEMSLVELAQKAELPKSTALRFLYTLMTLGYISQNPETQYYSLSNKFENISANLVSAESLIQFTQSTLYHLSSALSEATCLSVQAGNQLEYINSIDSQERILSITQKIGKKAPLYCTGAGKLFLSAFSDKELDEYLKTIELHSLTKNTITKKQKLLEELQQIKKQQYAVDNEECELGVFCIAIPIFNSANQIIAAISISIPTIRINEAKIKTVVNLAKQEVAALSFKTK</sequence>
<protein>
    <submittedName>
        <fullName evidence="6">IclR family transcriptional regulator</fullName>
    </submittedName>
</protein>
<evidence type="ECO:0000256" key="2">
    <source>
        <dbReference type="ARBA" id="ARBA00023125"/>
    </source>
</evidence>
<evidence type="ECO:0000313" key="6">
    <source>
        <dbReference type="EMBL" id="MBO0439333.1"/>
    </source>
</evidence>
<dbReference type="PANTHER" id="PTHR30136">
    <property type="entry name" value="HELIX-TURN-HELIX TRANSCRIPTIONAL REGULATOR, ICLR FAMILY"/>
    <property type="match status" value="1"/>
</dbReference>
<dbReference type="EMBL" id="JAFLWD010000007">
    <property type="protein sequence ID" value="MBO0439333.1"/>
    <property type="molecule type" value="Genomic_DNA"/>
</dbReference>
<dbReference type="RefSeq" id="WP_207111433.1">
    <property type="nucleotide sequence ID" value="NZ_JAFLWD010000007.1"/>
</dbReference>
<dbReference type="PANTHER" id="PTHR30136:SF19">
    <property type="entry name" value="DNA-BINDING TRANSCRIPTIONAL REPRESSOR YIAJ"/>
    <property type="match status" value="1"/>
</dbReference>
<evidence type="ECO:0000259" key="4">
    <source>
        <dbReference type="PROSITE" id="PS51077"/>
    </source>
</evidence>
<keyword evidence="2" id="KW-0238">DNA-binding</keyword>
<dbReference type="InterPro" id="IPR029016">
    <property type="entry name" value="GAF-like_dom_sf"/>
</dbReference>
<dbReference type="InterPro" id="IPR014757">
    <property type="entry name" value="Tscrpt_reg_IclR_C"/>
</dbReference>
<dbReference type="InterPro" id="IPR050707">
    <property type="entry name" value="HTH_MetabolicPath_Reg"/>
</dbReference>